<accession>A0AAU7ZPH4</accession>
<dbReference type="InterPro" id="IPR009908">
    <property type="entry name" value="Methylamine_util_MauE"/>
</dbReference>
<dbReference type="PANTHER" id="PTHR42852:SF13">
    <property type="entry name" value="PROTEIN DIPZ"/>
    <property type="match status" value="1"/>
</dbReference>
<keyword evidence="3 6" id="KW-1133">Transmembrane helix</keyword>
<evidence type="ECO:0000256" key="1">
    <source>
        <dbReference type="ARBA" id="ARBA00004141"/>
    </source>
</evidence>
<reference evidence="8" key="1">
    <citation type="submission" date="2023-08" db="EMBL/GenBank/DDBJ databases">
        <authorList>
            <person name="Messyasz A."/>
            <person name="Mannisto M.K."/>
            <person name="Kerkhof L.J."/>
            <person name="Haggblom M."/>
        </authorList>
    </citation>
    <scope>NUCLEOTIDE SEQUENCE</scope>
    <source>
        <strain evidence="8">X5P6</strain>
    </source>
</reference>
<feature type="transmembrane region" description="Helical" evidence="6">
    <location>
        <begin position="144"/>
        <end position="164"/>
    </location>
</feature>
<dbReference type="InterPro" id="IPR000866">
    <property type="entry name" value="AhpC/TSA"/>
</dbReference>
<dbReference type="InterPro" id="IPR050553">
    <property type="entry name" value="Thioredoxin_ResA/DsbE_sf"/>
</dbReference>
<protein>
    <submittedName>
        <fullName evidence="8">MauE/DoxX family redox-associated membrane protein</fullName>
    </submittedName>
</protein>
<dbReference type="Gene3D" id="3.40.30.10">
    <property type="entry name" value="Glutaredoxin"/>
    <property type="match status" value="2"/>
</dbReference>
<dbReference type="Pfam" id="PF13098">
    <property type="entry name" value="Thioredoxin_2"/>
    <property type="match status" value="1"/>
</dbReference>
<dbReference type="EMBL" id="CP132942">
    <property type="protein sequence ID" value="XCB32843.1"/>
    <property type="molecule type" value="Genomic_DNA"/>
</dbReference>
<comment type="subcellular location">
    <subcellularLocation>
        <location evidence="1">Membrane</location>
        <topology evidence="1">Multi-pass membrane protein</topology>
    </subcellularLocation>
</comment>
<evidence type="ECO:0000256" key="3">
    <source>
        <dbReference type="ARBA" id="ARBA00022989"/>
    </source>
</evidence>
<dbReference type="InterPro" id="IPR036249">
    <property type="entry name" value="Thioredoxin-like_sf"/>
</dbReference>
<feature type="domain" description="Thioredoxin" evidence="7">
    <location>
        <begin position="204"/>
        <end position="338"/>
    </location>
</feature>
<dbReference type="Pfam" id="PF00578">
    <property type="entry name" value="AhpC-TSA"/>
    <property type="match status" value="1"/>
</dbReference>
<feature type="compositionally biased region" description="Polar residues" evidence="5">
    <location>
        <begin position="343"/>
        <end position="366"/>
    </location>
</feature>
<dbReference type="InterPro" id="IPR013766">
    <property type="entry name" value="Thioredoxin_domain"/>
</dbReference>
<dbReference type="RefSeq" id="WP_353063680.1">
    <property type="nucleotide sequence ID" value="NZ_CP132942.1"/>
</dbReference>
<dbReference type="CDD" id="cd02966">
    <property type="entry name" value="TlpA_like_family"/>
    <property type="match status" value="2"/>
</dbReference>
<evidence type="ECO:0000259" key="7">
    <source>
        <dbReference type="PROSITE" id="PS51352"/>
    </source>
</evidence>
<dbReference type="AlphaFoldDB" id="A0AAU7ZPH4"/>
<gene>
    <name evidence="8" type="ORF">RBB77_20845</name>
</gene>
<feature type="region of interest" description="Disordered" evidence="5">
    <location>
        <begin position="343"/>
        <end position="384"/>
    </location>
</feature>
<evidence type="ECO:0000256" key="2">
    <source>
        <dbReference type="ARBA" id="ARBA00022692"/>
    </source>
</evidence>
<dbReference type="SUPFAM" id="SSF52833">
    <property type="entry name" value="Thioredoxin-like"/>
    <property type="match status" value="2"/>
</dbReference>
<organism evidence="8">
    <name type="scientific">Tunturiibacter psychrotolerans</name>
    <dbReference type="NCBI Taxonomy" id="3069686"/>
    <lineage>
        <taxon>Bacteria</taxon>
        <taxon>Pseudomonadati</taxon>
        <taxon>Acidobacteriota</taxon>
        <taxon>Terriglobia</taxon>
        <taxon>Terriglobales</taxon>
        <taxon>Acidobacteriaceae</taxon>
        <taxon>Tunturiibacter</taxon>
    </lineage>
</organism>
<sequence length="521" mass="54983">MGALLLICRLFLALVFLIAGVAKFVSRQSTREMLEDFGLPDSLVPVSIILLPLSELCVAVALFITPSARSGGVAALTLLGAFCVGIGVNLHFGRRPSCQCFGQLGSSPVSRYTIFRNLLLMALAGVVLWRPSAYTALALPIQQAALLLAVFGICLGLFIVFLLFQLTAQNGRILLAFEELSSRQPGTALSGAATSRAINTGVGLPIGSRAPNFQLAELSGRLRTLADLLHGGSPLLLTFVDPGCGPCHALLPSLVRWQHEDPRLRFILISRGTAEENLEKVANARNIPVLLQVDREVQQVYEALGTPSMLHVAPDGSIGSGVAQGSEQIGALVSALRSMPSPGTASVALTPQRLTTQSSPTNSVPQPDSGRVRASNHIPASNRPKVILQPGVPLPGELALKLNEAGADLVSYRGKSLLLLFWSSACGFCQTMLPDLRQWEATRSPGDPELIVIESAAAPPSNGNELHFPSIYDASFELGRAFSIGGTPSAVLLSSDGTVAGEIAVGRSAIMNLVSRLQVAE</sequence>
<evidence type="ECO:0000313" key="8">
    <source>
        <dbReference type="EMBL" id="XCB32843.1"/>
    </source>
</evidence>
<feature type="transmembrane region" description="Helical" evidence="6">
    <location>
        <begin position="112"/>
        <end position="132"/>
    </location>
</feature>
<dbReference type="PANTHER" id="PTHR42852">
    <property type="entry name" value="THIOL:DISULFIDE INTERCHANGE PROTEIN DSBE"/>
    <property type="match status" value="1"/>
</dbReference>
<reference evidence="8" key="2">
    <citation type="journal article" date="2024" name="Environ. Microbiol.">
        <title>Genome analysis and description of Tunturibacter gen. nov. expands the diversity of Terriglobia in tundra soils.</title>
        <authorList>
            <person name="Messyasz A."/>
            <person name="Mannisto M.K."/>
            <person name="Kerkhof L.J."/>
            <person name="Haggblom M.M."/>
        </authorList>
    </citation>
    <scope>NUCLEOTIDE SEQUENCE</scope>
    <source>
        <strain evidence="8">X5P6</strain>
    </source>
</reference>
<dbReference type="InterPro" id="IPR012336">
    <property type="entry name" value="Thioredoxin-like_fold"/>
</dbReference>
<feature type="transmembrane region" description="Helical" evidence="6">
    <location>
        <begin position="43"/>
        <end position="64"/>
    </location>
</feature>
<dbReference type="GO" id="GO:0030416">
    <property type="term" value="P:methylamine metabolic process"/>
    <property type="evidence" value="ECO:0007669"/>
    <property type="project" value="InterPro"/>
</dbReference>
<feature type="transmembrane region" description="Helical" evidence="6">
    <location>
        <begin position="71"/>
        <end position="92"/>
    </location>
</feature>
<evidence type="ECO:0000256" key="4">
    <source>
        <dbReference type="ARBA" id="ARBA00023136"/>
    </source>
</evidence>
<dbReference type="KEGG" id="tpsc:RBB77_20845"/>
<dbReference type="Pfam" id="PF07291">
    <property type="entry name" value="MauE"/>
    <property type="match status" value="1"/>
</dbReference>
<keyword evidence="4 6" id="KW-0472">Membrane</keyword>
<dbReference type="PROSITE" id="PS51352">
    <property type="entry name" value="THIOREDOXIN_2"/>
    <property type="match status" value="1"/>
</dbReference>
<proteinExistence type="predicted"/>
<dbReference type="GO" id="GO:0016491">
    <property type="term" value="F:oxidoreductase activity"/>
    <property type="evidence" value="ECO:0007669"/>
    <property type="project" value="InterPro"/>
</dbReference>
<dbReference type="GO" id="GO:0016209">
    <property type="term" value="F:antioxidant activity"/>
    <property type="evidence" value="ECO:0007669"/>
    <property type="project" value="InterPro"/>
</dbReference>
<keyword evidence="2 6" id="KW-0812">Transmembrane</keyword>
<evidence type="ECO:0000256" key="5">
    <source>
        <dbReference type="SAM" id="MobiDB-lite"/>
    </source>
</evidence>
<name>A0AAU7ZPH4_9BACT</name>
<evidence type="ECO:0000256" key="6">
    <source>
        <dbReference type="SAM" id="Phobius"/>
    </source>
</evidence>
<dbReference type="GO" id="GO:0016020">
    <property type="term" value="C:membrane"/>
    <property type="evidence" value="ECO:0007669"/>
    <property type="project" value="UniProtKB-SubCell"/>
</dbReference>